<feature type="transmembrane region" description="Helical" evidence="1">
    <location>
        <begin position="362"/>
        <end position="382"/>
    </location>
</feature>
<dbReference type="SUPFAM" id="SSF54427">
    <property type="entry name" value="NTF2-like"/>
    <property type="match status" value="1"/>
</dbReference>
<accession>A0A7S4GJ04</accession>
<feature type="transmembrane region" description="Helical" evidence="1">
    <location>
        <begin position="394"/>
        <end position="410"/>
    </location>
</feature>
<keyword evidence="1" id="KW-0472">Membrane</keyword>
<feature type="transmembrane region" description="Helical" evidence="1">
    <location>
        <begin position="422"/>
        <end position="442"/>
    </location>
</feature>
<dbReference type="EMBL" id="HBJA01144709">
    <property type="protein sequence ID" value="CAE0838485.1"/>
    <property type="molecule type" value="Transcribed_RNA"/>
</dbReference>
<keyword evidence="1" id="KW-0812">Transmembrane</keyword>
<dbReference type="Pfam" id="PF12680">
    <property type="entry name" value="SnoaL_2"/>
    <property type="match status" value="1"/>
</dbReference>
<sequence>MVNSLWSSSHSQMFATAAVHRMQPVAQPQGLSHMPLLVPGPDLYGNVARGHGPIHSSAAAQVVGYHSAQLSDETDHARAPSKARPTTVGIVALTGTVAAIVVAVWHALHYRRHFHSQSAGSEQAQWALLSVTGTKKAPLKLTAEQVIRQMYENINVRNVEGAMEYIDDECVYQDLNFPEPYEGGEAVRKLFTESCSGIPDDLLFCIDEITTGDPLACGVTWHVELDGIPFPNGRGCSYYRISPDTGRLIYARDLVESALKPGEAAFSILRLLSPVVRVVLKGQRRDGASQSTGDLKVSVSQSTDIEGAGELQGGPIFGAIFGLAAAVYVYLLFISPSGGLMPGDPAWAIKPEDLQEVIGESINFFFILPILNMLGISGNGILEAPIVNPVAESVFNINEAYIFMFLPLLLMDRRGRENLPTVTMWGLGMFLTNSMVLSYLAVRAITPTAGPPDSKSPLARPFGITGAVVFMVAIIWFFVGRPDVGGDLTERVAFFQQIITHQRASFSYLLDSALFYMAQIILIGAVDSEESSKRWLRFVPFWGLAAWLII</sequence>
<proteinExistence type="predicted"/>
<dbReference type="AlphaFoldDB" id="A0A7S4GJ04"/>
<feature type="transmembrane region" description="Helical" evidence="1">
    <location>
        <begin position="506"/>
        <end position="526"/>
    </location>
</feature>
<evidence type="ECO:0000259" key="2">
    <source>
        <dbReference type="Pfam" id="PF12680"/>
    </source>
</evidence>
<gene>
    <name evidence="3" type="ORF">EGYM00163_LOCUS49857</name>
</gene>
<keyword evidence="1" id="KW-1133">Transmembrane helix</keyword>
<feature type="transmembrane region" description="Helical" evidence="1">
    <location>
        <begin position="462"/>
        <end position="479"/>
    </location>
</feature>
<feature type="domain" description="SnoaL-like" evidence="2">
    <location>
        <begin position="147"/>
        <end position="247"/>
    </location>
</feature>
<organism evidence="3">
    <name type="scientific">Eutreptiella gymnastica</name>
    <dbReference type="NCBI Taxonomy" id="73025"/>
    <lineage>
        <taxon>Eukaryota</taxon>
        <taxon>Discoba</taxon>
        <taxon>Euglenozoa</taxon>
        <taxon>Euglenida</taxon>
        <taxon>Spirocuta</taxon>
        <taxon>Euglenophyceae</taxon>
        <taxon>Eutreptiales</taxon>
        <taxon>Eutreptiaceae</taxon>
        <taxon>Eutreptiella</taxon>
    </lineage>
</organism>
<evidence type="ECO:0000256" key="1">
    <source>
        <dbReference type="SAM" id="Phobius"/>
    </source>
</evidence>
<dbReference type="InterPro" id="IPR032710">
    <property type="entry name" value="NTF2-like_dom_sf"/>
</dbReference>
<dbReference type="PANTHER" id="PTHR36367">
    <property type="entry name" value="TRANSMEMBRANE PROTEIN"/>
    <property type="match status" value="1"/>
</dbReference>
<evidence type="ECO:0000313" key="3">
    <source>
        <dbReference type="EMBL" id="CAE0838485.1"/>
    </source>
</evidence>
<feature type="transmembrane region" description="Helical" evidence="1">
    <location>
        <begin position="88"/>
        <end position="108"/>
    </location>
</feature>
<dbReference type="PANTHER" id="PTHR36367:SF2">
    <property type="entry name" value="TRANSMEMBRANE PROTEIN"/>
    <property type="match status" value="1"/>
</dbReference>
<feature type="transmembrane region" description="Helical" evidence="1">
    <location>
        <begin position="316"/>
        <end position="335"/>
    </location>
</feature>
<reference evidence="3" key="1">
    <citation type="submission" date="2021-01" db="EMBL/GenBank/DDBJ databases">
        <authorList>
            <person name="Corre E."/>
            <person name="Pelletier E."/>
            <person name="Niang G."/>
            <person name="Scheremetjew M."/>
            <person name="Finn R."/>
            <person name="Kale V."/>
            <person name="Holt S."/>
            <person name="Cochrane G."/>
            <person name="Meng A."/>
            <person name="Brown T."/>
            <person name="Cohen L."/>
        </authorList>
    </citation>
    <scope>NUCLEOTIDE SEQUENCE</scope>
    <source>
        <strain evidence="3">CCMP1594</strain>
    </source>
</reference>
<dbReference type="InterPro" id="IPR037401">
    <property type="entry name" value="SnoaL-like"/>
</dbReference>
<name>A0A7S4GJ04_9EUGL</name>
<protein>
    <recommendedName>
        <fullName evidence="2">SnoaL-like domain-containing protein</fullName>
    </recommendedName>
</protein>
<dbReference type="Gene3D" id="3.10.450.50">
    <property type="match status" value="1"/>
</dbReference>